<sequence length="85" mass="9365">MPPRRSSPAHAILAVRADLARPDPRCRLDLCHRCLVCAADSWIRTVRLRRAHAGAILQPPSPEPCSPNASAPAFFNSGEREKKQV</sequence>
<gene>
    <name evidence="2" type="ORF">GUJ93_ZPchr0004g38440</name>
</gene>
<organism evidence="2 3">
    <name type="scientific">Zizania palustris</name>
    <name type="common">Northern wild rice</name>
    <dbReference type="NCBI Taxonomy" id="103762"/>
    <lineage>
        <taxon>Eukaryota</taxon>
        <taxon>Viridiplantae</taxon>
        <taxon>Streptophyta</taxon>
        <taxon>Embryophyta</taxon>
        <taxon>Tracheophyta</taxon>
        <taxon>Spermatophyta</taxon>
        <taxon>Magnoliopsida</taxon>
        <taxon>Liliopsida</taxon>
        <taxon>Poales</taxon>
        <taxon>Poaceae</taxon>
        <taxon>BOP clade</taxon>
        <taxon>Oryzoideae</taxon>
        <taxon>Oryzeae</taxon>
        <taxon>Zizaniinae</taxon>
        <taxon>Zizania</taxon>
    </lineage>
</organism>
<evidence type="ECO:0000256" key="1">
    <source>
        <dbReference type="SAM" id="MobiDB-lite"/>
    </source>
</evidence>
<accession>A0A8J5S0Q4</accession>
<evidence type="ECO:0000313" key="2">
    <source>
        <dbReference type="EMBL" id="KAG8064781.1"/>
    </source>
</evidence>
<dbReference type="EMBL" id="JAAALK010000285">
    <property type="protein sequence ID" value="KAG8064781.1"/>
    <property type="molecule type" value="Genomic_DNA"/>
</dbReference>
<feature type="region of interest" description="Disordered" evidence="1">
    <location>
        <begin position="57"/>
        <end position="85"/>
    </location>
</feature>
<dbReference type="Proteomes" id="UP000729402">
    <property type="component" value="Unassembled WGS sequence"/>
</dbReference>
<reference evidence="2" key="1">
    <citation type="journal article" date="2021" name="bioRxiv">
        <title>Whole Genome Assembly and Annotation of Northern Wild Rice, Zizania palustris L., Supports a Whole Genome Duplication in the Zizania Genus.</title>
        <authorList>
            <person name="Haas M."/>
            <person name="Kono T."/>
            <person name="Macchietto M."/>
            <person name="Millas R."/>
            <person name="McGilp L."/>
            <person name="Shao M."/>
            <person name="Duquette J."/>
            <person name="Hirsch C.N."/>
            <person name="Kimball J."/>
        </authorList>
    </citation>
    <scope>NUCLEOTIDE SEQUENCE</scope>
    <source>
        <tissue evidence="2">Fresh leaf tissue</tissue>
    </source>
</reference>
<comment type="caution">
    <text evidence="2">The sequence shown here is derived from an EMBL/GenBank/DDBJ whole genome shotgun (WGS) entry which is preliminary data.</text>
</comment>
<protein>
    <submittedName>
        <fullName evidence="2">Uncharacterized protein</fullName>
    </submittedName>
</protein>
<dbReference type="AlphaFoldDB" id="A0A8J5S0Q4"/>
<reference evidence="2" key="2">
    <citation type="submission" date="2021-02" db="EMBL/GenBank/DDBJ databases">
        <authorList>
            <person name="Kimball J.A."/>
            <person name="Haas M.W."/>
            <person name="Macchietto M."/>
            <person name="Kono T."/>
            <person name="Duquette J."/>
            <person name="Shao M."/>
        </authorList>
    </citation>
    <scope>NUCLEOTIDE SEQUENCE</scope>
    <source>
        <tissue evidence="2">Fresh leaf tissue</tissue>
    </source>
</reference>
<keyword evidence="3" id="KW-1185">Reference proteome</keyword>
<proteinExistence type="predicted"/>
<evidence type="ECO:0000313" key="3">
    <source>
        <dbReference type="Proteomes" id="UP000729402"/>
    </source>
</evidence>
<name>A0A8J5S0Q4_ZIZPA</name>